<dbReference type="InterPro" id="IPR014729">
    <property type="entry name" value="Rossmann-like_a/b/a_fold"/>
</dbReference>
<evidence type="ECO:0000259" key="2">
    <source>
        <dbReference type="Pfam" id="PF01507"/>
    </source>
</evidence>
<organism evidence="3 4">
    <name type="scientific">Limnospira indica PCC 8005</name>
    <dbReference type="NCBI Taxonomy" id="376219"/>
    <lineage>
        <taxon>Bacteria</taxon>
        <taxon>Bacillati</taxon>
        <taxon>Cyanobacteriota</taxon>
        <taxon>Cyanophyceae</taxon>
        <taxon>Oscillatoriophycideae</taxon>
        <taxon>Oscillatoriales</taxon>
        <taxon>Sirenicapillariaceae</taxon>
        <taxon>Limnospira</taxon>
    </lineage>
</organism>
<keyword evidence="4" id="KW-1185">Reference proteome</keyword>
<gene>
    <name evidence="3" type="ORF">ARTHRO_10059</name>
</gene>
<dbReference type="PANTHER" id="PTHR43196">
    <property type="entry name" value="SULFATE ADENYLYLTRANSFERASE SUBUNIT 2"/>
    <property type="match status" value="1"/>
</dbReference>
<dbReference type="NCBIfam" id="NF005316">
    <property type="entry name" value="PRK06850.1"/>
    <property type="match status" value="1"/>
</dbReference>
<dbReference type="REBASE" id="729501">
    <property type="entry name" value="M.Asp8005DndCP"/>
</dbReference>
<dbReference type="AlphaFoldDB" id="A0A9P1NWA5"/>
<proteinExistence type="predicted"/>
<dbReference type="EMBL" id="FO818640">
    <property type="protein sequence ID" value="CDM92386.1"/>
    <property type="molecule type" value="Genomic_DNA"/>
</dbReference>
<evidence type="ECO:0000313" key="4">
    <source>
        <dbReference type="Proteomes" id="UP000032946"/>
    </source>
</evidence>
<evidence type="ECO:0000256" key="1">
    <source>
        <dbReference type="SAM" id="MobiDB-lite"/>
    </source>
</evidence>
<dbReference type="InterPro" id="IPR050128">
    <property type="entry name" value="Sulfate_adenylyltrnsfr_sub2"/>
</dbReference>
<feature type="domain" description="Phosphoadenosine phosphosulphate reductase" evidence="2">
    <location>
        <begin position="46"/>
        <end position="228"/>
    </location>
</feature>
<dbReference type="SUPFAM" id="SSF52402">
    <property type="entry name" value="Adenine nucleotide alpha hydrolases-like"/>
    <property type="match status" value="1"/>
</dbReference>
<dbReference type="InterPro" id="IPR002500">
    <property type="entry name" value="PAPS_reduct_dom"/>
</dbReference>
<evidence type="ECO:0000313" key="3">
    <source>
        <dbReference type="EMBL" id="CDM92386.1"/>
    </source>
</evidence>
<dbReference type="RefSeq" id="WP_008051690.1">
    <property type="nucleotide sequence ID" value="NZ_FO818640.1"/>
</dbReference>
<dbReference type="NCBIfam" id="TIGR03183">
    <property type="entry name" value="DNA_S_dndC"/>
    <property type="match status" value="1"/>
</dbReference>
<dbReference type="InterPro" id="IPR017598">
    <property type="entry name" value="SulphurTrfase_DndC"/>
</dbReference>
<sequence length="528" mass="61302">MNAEQINLFPPSQNTPNTKIEEFVASIELLTQEIQELYCLDHIPWVIGYSGGKDSTATLQLIWNAIAQLPPEKRHKTIHVITTDTLVENPVVSAWVRNSIKIIKMAAKKQELPFNPHLLQPELTETFWVGLIGKGYPAPTGKFRWCTDRLKIQPSNRFIRDVIRKSGEAILVLGIRKAESKSRAIRMEQYEKKRVRAHLSPNMNLPNSLVYSPIEDWDNDEVWLYLMQWENPWGYSNKDLFTMYKGASADNECPLVVDTSTPTCGSSRFGCWVCTLVSQDKSLSAMIQNDQEKEWLLPLLDLRRELDVDESRHRRDFRRRSGIVQLYERNLEGEVSVEPIPGPFTKESREYWLRRLLTVQQQVRKNAPPDMRDITLIQPEELSEIRRIWLEERHEFDDSLPRIYQEVTGEPFEDPRHGGGNAMLGVDEWQILEELSEGDPMYLELMTRLLDTERQYKTMSRRTGIYDTLERCFETSSRSQSEAIANAHYQRDLKQAAKEGKVEDIKKIVNGEKPEPPQQLNWASLKFS</sequence>
<reference evidence="3 4" key="1">
    <citation type="submission" date="2014-02" db="EMBL/GenBank/DDBJ databases">
        <authorList>
            <person name="Genoscope - CEA"/>
        </authorList>
    </citation>
    <scope>NUCLEOTIDE SEQUENCE [LARGE SCALE GENOMIC DNA]</scope>
    <source>
        <strain evidence="3 4">PCC 8005</strain>
    </source>
</reference>
<dbReference type="PANTHER" id="PTHR43196:SF2">
    <property type="entry name" value="PHOSPHOADENOSINE PHOSPHOSULFATE REDUCTASE"/>
    <property type="match status" value="1"/>
</dbReference>
<protein>
    <recommendedName>
        <fullName evidence="2">Phosphoadenosine phosphosulphate reductase domain-containing protein</fullName>
    </recommendedName>
</protein>
<name>A0A9P1NWA5_9CYAN</name>
<dbReference type="GO" id="GO:0003824">
    <property type="term" value="F:catalytic activity"/>
    <property type="evidence" value="ECO:0007669"/>
    <property type="project" value="InterPro"/>
</dbReference>
<accession>A0A9P1NWA5</accession>
<dbReference type="Proteomes" id="UP000032946">
    <property type="component" value="Chromosome"/>
</dbReference>
<feature type="compositionally biased region" description="Polar residues" evidence="1">
    <location>
        <begin position="518"/>
        <end position="528"/>
    </location>
</feature>
<feature type="region of interest" description="Disordered" evidence="1">
    <location>
        <begin position="509"/>
        <end position="528"/>
    </location>
</feature>
<dbReference type="Pfam" id="PF01507">
    <property type="entry name" value="PAPS_reduct"/>
    <property type="match status" value="1"/>
</dbReference>
<dbReference type="Gene3D" id="3.40.50.620">
    <property type="entry name" value="HUPs"/>
    <property type="match status" value="1"/>
</dbReference>